<feature type="region of interest" description="Disordered" evidence="1">
    <location>
        <begin position="974"/>
        <end position="1049"/>
    </location>
</feature>
<dbReference type="PANTHER" id="PTHR24113">
    <property type="entry name" value="RAN GTPASE-ACTIVATING PROTEIN 1"/>
    <property type="match status" value="1"/>
</dbReference>
<dbReference type="GO" id="GO:0005634">
    <property type="term" value="C:nucleus"/>
    <property type="evidence" value="ECO:0007669"/>
    <property type="project" value="TreeGrafter"/>
</dbReference>
<feature type="compositionally biased region" description="Basic and acidic residues" evidence="1">
    <location>
        <begin position="146"/>
        <end position="158"/>
    </location>
</feature>
<feature type="region of interest" description="Disordered" evidence="1">
    <location>
        <begin position="63"/>
        <end position="165"/>
    </location>
</feature>
<dbReference type="EMBL" id="MU006123">
    <property type="protein sequence ID" value="KAF2834232.1"/>
    <property type="molecule type" value="Genomic_DNA"/>
</dbReference>
<protein>
    <submittedName>
        <fullName evidence="2">RNI-like protein</fullName>
    </submittedName>
</protein>
<dbReference type="SUPFAM" id="SSF52047">
    <property type="entry name" value="RNI-like"/>
    <property type="match status" value="1"/>
</dbReference>
<dbReference type="Gene3D" id="3.80.10.10">
    <property type="entry name" value="Ribonuclease Inhibitor"/>
    <property type="match status" value="1"/>
</dbReference>
<dbReference type="GO" id="GO:0006913">
    <property type="term" value="P:nucleocytoplasmic transport"/>
    <property type="evidence" value="ECO:0007669"/>
    <property type="project" value="TreeGrafter"/>
</dbReference>
<dbReference type="PANTHER" id="PTHR24113:SF15">
    <property type="entry name" value="NACHT DOMAIN-CONTAINING PROTEIN"/>
    <property type="match status" value="1"/>
</dbReference>
<feature type="compositionally biased region" description="Basic residues" evidence="1">
    <location>
        <begin position="14"/>
        <end position="24"/>
    </location>
</feature>
<evidence type="ECO:0000313" key="3">
    <source>
        <dbReference type="Proteomes" id="UP000799429"/>
    </source>
</evidence>
<comment type="caution">
    <text evidence="2">The sequence shown here is derived from an EMBL/GenBank/DDBJ whole genome shotgun (WGS) entry which is preliminary data.</text>
</comment>
<feature type="compositionally biased region" description="Polar residues" evidence="1">
    <location>
        <begin position="1029"/>
        <end position="1040"/>
    </location>
</feature>
<dbReference type="GO" id="GO:0005096">
    <property type="term" value="F:GTPase activator activity"/>
    <property type="evidence" value="ECO:0007669"/>
    <property type="project" value="InterPro"/>
</dbReference>
<keyword evidence="3" id="KW-1185">Reference proteome</keyword>
<dbReference type="InterPro" id="IPR027038">
    <property type="entry name" value="RanGap"/>
</dbReference>
<evidence type="ECO:0000313" key="2">
    <source>
        <dbReference type="EMBL" id="KAF2834232.1"/>
    </source>
</evidence>
<dbReference type="GO" id="GO:0031267">
    <property type="term" value="F:small GTPase binding"/>
    <property type="evidence" value="ECO:0007669"/>
    <property type="project" value="TreeGrafter"/>
</dbReference>
<dbReference type="Proteomes" id="UP000799429">
    <property type="component" value="Unassembled WGS sequence"/>
</dbReference>
<feature type="compositionally biased region" description="Basic and acidic residues" evidence="1">
    <location>
        <begin position="974"/>
        <end position="986"/>
    </location>
</feature>
<feature type="compositionally biased region" description="Polar residues" evidence="1">
    <location>
        <begin position="279"/>
        <end position="293"/>
    </location>
</feature>
<dbReference type="OrthoDB" id="8436363at2759"/>
<feature type="compositionally biased region" description="Low complexity" evidence="1">
    <location>
        <begin position="104"/>
        <end position="135"/>
    </location>
</feature>
<dbReference type="InterPro" id="IPR032675">
    <property type="entry name" value="LRR_dom_sf"/>
</dbReference>
<feature type="compositionally biased region" description="Polar residues" evidence="1">
    <location>
        <begin position="136"/>
        <end position="145"/>
    </location>
</feature>
<accession>A0A9P4S2R9</accession>
<name>A0A9P4S2R9_9PEZI</name>
<reference evidence="2" key="1">
    <citation type="journal article" date="2020" name="Stud. Mycol.">
        <title>101 Dothideomycetes genomes: a test case for predicting lifestyles and emergence of pathogens.</title>
        <authorList>
            <person name="Haridas S."/>
            <person name="Albert R."/>
            <person name="Binder M."/>
            <person name="Bloem J."/>
            <person name="Labutti K."/>
            <person name="Salamov A."/>
            <person name="Andreopoulos B."/>
            <person name="Baker S."/>
            <person name="Barry K."/>
            <person name="Bills G."/>
            <person name="Bluhm B."/>
            <person name="Cannon C."/>
            <person name="Castanera R."/>
            <person name="Culley D."/>
            <person name="Daum C."/>
            <person name="Ezra D."/>
            <person name="Gonzalez J."/>
            <person name="Henrissat B."/>
            <person name="Kuo A."/>
            <person name="Liang C."/>
            <person name="Lipzen A."/>
            <person name="Lutzoni F."/>
            <person name="Magnuson J."/>
            <person name="Mondo S."/>
            <person name="Nolan M."/>
            <person name="Ohm R."/>
            <person name="Pangilinan J."/>
            <person name="Park H.-J."/>
            <person name="Ramirez L."/>
            <person name="Alfaro M."/>
            <person name="Sun H."/>
            <person name="Tritt A."/>
            <person name="Yoshinaga Y."/>
            <person name="Zwiers L.-H."/>
            <person name="Turgeon B."/>
            <person name="Goodwin S."/>
            <person name="Spatafora J."/>
            <person name="Crous P."/>
            <person name="Grigoriev I."/>
        </authorList>
    </citation>
    <scope>NUCLEOTIDE SEQUENCE</scope>
    <source>
        <strain evidence="2">CBS 101060</strain>
    </source>
</reference>
<dbReference type="GO" id="GO:0048471">
    <property type="term" value="C:perinuclear region of cytoplasm"/>
    <property type="evidence" value="ECO:0007669"/>
    <property type="project" value="TreeGrafter"/>
</dbReference>
<dbReference type="AlphaFoldDB" id="A0A9P4S2R9"/>
<feature type="region of interest" description="Disordered" evidence="1">
    <location>
        <begin position="1"/>
        <end position="51"/>
    </location>
</feature>
<feature type="compositionally biased region" description="Low complexity" evidence="1">
    <location>
        <begin position="987"/>
        <end position="1014"/>
    </location>
</feature>
<evidence type="ECO:0000256" key="1">
    <source>
        <dbReference type="SAM" id="MobiDB-lite"/>
    </source>
</evidence>
<dbReference type="GO" id="GO:0005829">
    <property type="term" value="C:cytosol"/>
    <property type="evidence" value="ECO:0007669"/>
    <property type="project" value="TreeGrafter"/>
</dbReference>
<feature type="compositionally biased region" description="Basic and acidic residues" evidence="1">
    <location>
        <begin position="237"/>
        <end position="246"/>
    </location>
</feature>
<feature type="region of interest" description="Disordered" evidence="1">
    <location>
        <begin position="889"/>
        <end position="910"/>
    </location>
</feature>
<sequence length="1157" mass="127092">MEEVHGIDVSWLHHSNKDHHHRSHAPSSPGLTRDVPPSTSSHGGIPNYFTSNDHLKDAVRVSTITSNGEGKITQPPKLRRPGLMSRTSSDKINASSPENKRRTSWMSSISSKFSSQAQVVSPPNANAPSSKNPTSDLSNGPNNTHDTGHENGAMKDNIDPPSSLGRANGFFSNALRRLSSGTSVPGAGKAVVNGGICPRRVLNIDHDRTRCLLPELDQNKLRKVAFCVDVEIAGGPKYKDDPDPLDRKKKSKDKKIKEKEEREALKNPDAIVEDEERNNVVQTGGEDTSSESVPTVDEMVVDDKKEISRKKEKKKRSEEERKERKEKKRRKAEENGTIPVELTRDEANASTCCPTRLSSNFSQRTQDRPTTDPVRIYRRCCQLRETPILKRISDQLTAPTTCAVTEPGIVTHLDLTGSRMTLADIVTFSDWLAVVPVKKLTFEDSDLTDEGVRVILAGLLAAKAHSITPHTSNATTSDSHREEKLGVIEKLSLKNNPRITSHGWRHISLFLYMCRSIKAIDVSMIPFQVPKTTSDSEGKGVELAEIFSKAVAERLAGNRLEELIMGECALTAQDIRKIIDGVTVSGLQRLGLAGNNLGVDGLQHVINYVRSGVCKGLDLGSNDLRNGLSLLAEGLHASCPLWALSLANCNLSPDSLKPLMPALARLPDLRFIDLSHNKELFDVQPSACGLLRKFIPQLKMLKRLHLADVSMSPAQAIAIAEVLPETPHLAHLSIIENPQLSALANVSDEATQEEACALYASLMAAVRVSESIICIDVDVPSQESSEIVKALAKQVVAYCLRNLERVTTGSDVMDESFTAAARDELQAAERNVGVQVPVALLHLVGHVEGFSESLDDDEPAPGNDYIVGGTGVVKALSYCLLEKAKDKRRNYSTSGTSTPKSPISSDETEAKAKNMSKNLLGSARKIRQRLQPALVREAKGGDDMAYRRLIFLDQTLRGMIQRFEDEYPECRLPPEERAQDNTEPDHSVSSSPPTSISELRISASPPTSAPITAPESDEDDEFRAHPRSRQASEVSLASRLQTREEGKIHRIGQTIRRDLLRSTPTGDDESLFFEDPPEPAEDEARIESLRRKFEALSAEELKGMTSGDFEHAMRELGANAKELESVTRLGGEDLEKFRQAHRAAYLNGQGREEEGDS</sequence>
<feature type="compositionally biased region" description="Basic and acidic residues" evidence="1">
    <location>
        <begin position="255"/>
        <end position="266"/>
    </location>
</feature>
<feature type="compositionally biased region" description="Polar residues" evidence="1">
    <location>
        <begin position="37"/>
        <end position="51"/>
    </location>
</feature>
<feature type="compositionally biased region" description="Acidic residues" evidence="1">
    <location>
        <begin position="1066"/>
        <end position="1081"/>
    </location>
</feature>
<organism evidence="2 3">
    <name type="scientific">Patellaria atrata CBS 101060</name>
    <dbReference type="NCBI Taxonomy" id="1346257"/>
    <lineage>
        <taxon>Eukaryota</taxon>
        <taxon>Fungi</taxon>
        <taxon>Dikarya</taxon>
        <taxon>Ascomycota</taxon>
        <taxon>Pezizomycotina</taxon>
        <taxon>Dothideomycetes</taxon>
        <taxon>Dothideomycetes incertae sedis</taxon>
        <taxon>Patellariales</taxon>
        <taxon>Patellariaceae</taxon>
        <taxon>Patellaria</taxon>
    </lineage>
</organism>
<gene>
    <name evidence="2" type="ORF">M501DRAFT_1009780</name>
</gene>
<proteinExistence type="predicted"/>
<feature type="region of interest" description="Disordered" evidence="1">
    <location>
        <begin position="1061"/>
        <end position="1083"/>
    </location>
</feature>
<feature type="compositionally biased region" description="Polar residues" evidence="1">
    <location>
        <begin position="85"/>
        <end position="97"/>
    </location>
</feature>
<feature type="compositionally biased region" description="Polar residues" evidence="1">
    <location>
        <begin position="891"/>
        <end position="905"/>
    </location>
</feature>
<feature type="region of interest" description="Disordered" evidence="1">
    <location>
        <begin position="235"/>
        <end position="339"/>
    </location>
</feature>